<dbReference type="AlphaFoldDB" id="A0A8T0DQK6"/>
<dbReference type="Proteomes" id="UP000699462">
    <property type="component" value="Unassembled WGS sequence"/>
</dbReference>
<dbReference type="OrthoDB" id="10041421at2759"/>
<dbReference type="Gene3D" id="3.40.630.10">
    <property type="entry name" value="Zn peptidases"/>
    <property type="match status" value="1"/>
</dbReference>
<reference evidence="1 2" key="1">
    <citation type="submission" date="2019-07" db="EMBL/GenBank/DDBJ databases">
        <title>Annotation for the trematode Paragonimus westermani.</title>
        <authorList>
            <person name="Choi Y.-J."/>
        </authorList>
    </citation>
    <scope>NUCLEOTIDE SEQUENCE [LARGE SCALE GENOMIC DNA]</scope>
    <source>
        <strain evidence="1">180907_Pwestermani</strain>
    </source>
</reference>
<evidence type="ECO:0000313" key="1">
    <source>
        <dbReference type="EMBL" id="KAF8570033.1"/>
    </source>
</evidence>
<protein>
    <submittedName>
        <fullName evidence="1">Uncharacterized protein</fullName>
    </submittedName>
</protein>
<comment type="caution">
    <text evidence="1">The sequence shown here is derived from an EMBL/GenBank/DDBJ whole genome shotgun (WGS) entry which is preliminary data.</text>
</comment>
<gene>
    <name evidence="1" type="ORF">P879_06455</name>
</gene>
<sequence length="150" mass="16372">MSRLDEFRPGLPLSVFMSPPTNSFVGTYFDDAKNRVLAPTRISPANPPSCGIISTVRKEDFDFNKGQTEYEDILQCNNLPSSATPRGHQIPAAFLSMASGLDKHGLDSDKPLPFTHVDVSGAAAKIHFQATAAPLMMFASRYVLPRVGFK</sequence>
<accession>A0A8T0DQK6</accession>
<keyword evidence="2" id="KW-1185">Reference proteome</keyword>
<evidence type="ECO:0000313" key="2">
    <source>
        <dbReference type="Proteomes" id="UP000699462"/>
    </source>
</evidence>
<dbReference type="EMBL" id="JTDF01001432">
    <property type="protein sequence ID" value="KAF8570033.1"/>
    <property type="molecule type" value="Genomic_DNA"/>
</dbReference>
<organism evidence="1 2">
    <name type="scientific">Paragonimus westermani</name>
    <dbReference type="NCBI Taxonomy" id="34504"/>
    <lineage>
        <taxon>Eukaryota</taxon>
        <taxon>Metazoa</taxon>
        <taxon>Spiralia</taxon>
        <taxon>Lophotrochozoa</taxon>
        <taxon>Platyhelminthes</taxon>
        <taxon>Trematoda</taxon>
        <taxon>Digenea</taxon>
        <taxon>Plagiorchiida</taxon>
        <taxon>Troglotremata</taxon>
        <taxon>Troglotrematidae</taxon>
        <taxon>Paragonimus</taxon>
    </lineage>
</organism>
<name>A0A8T0DQK6_9TREM</name>
<proteinExistence type="predicted"/>